<evidence type="ECO:0000256" key="1">
    <source>
        <dbReference type="SAM" id="Coils"/>
    </source>
</evidence>
<dbReference type="AlphaFoldDB" id="A0A835YPM6"/>
<evidence type="ECO:0000313" key="2">
    <source>
        <dbReference type="EMBL" id="KAG5179222.1"/>
    </source>
</evidence>
<dbReference type="Proteomes" id="UP000664859">
    <property type="component" value="Unassembled WGS sequence"/>
</dbReference>
<accession>A0A835YPM6</accession>
<proteinExistence type="predicted"/>
<comment type="caution">
    <text evidence="2">The sequence shown here is derived from an EMBL/GenBank/DDBJ whole genome shotgun (WGS) entry which is preliminary data.</text>
</comment>
<feature type="non-terminal residue" evidence="2">
    <location>
        <position position="1"/>
    </location>
</feature>
<name>A0A835YPM6_9STRA</name>
<dbReference type="EMBL" id="JAFCMP010000490">
    <property type="protein sequence ID" value="KAG5179222.1"/>
    <property type="molecule type" value="Genomic_DNA"/>
</dbReference>
<keyword evidence="1" id="KW-0175">Coiled coil</keyword>
<reference evidence="2" key="1">
    <citation type="submission" date="2021-02" db="EMBL/GenBank/DDBJ databases">
        <title>First Annotated Genome of the Yellow-green Alga Tribonema minus.</title>
        <authorList>
            <person name="Mahan K.M."/>
        </authorList>
    </citation>
    <scope>NUCLEOTIDE SEQUENCE</scope>
    <source>
        <strain evidence="2">UTEX B ZZ1240</strain>
    </source>
</reference>
<sequence>ITSSDVQLQVSLAFDLDGFLDTFTAVIGVLLQPAFERMLVRFGFKIYCPDMRQVMLDGADQLYGQGVLVDSPWHNTGLLEVAEQLKISNMKQQQALAASERRLKEVEKRKDPTEQLRQMKSDDILVEECVSDAVAQQLHDPTIVIFSRYVYEGKGGDLDGLVCGMYKGKPTVVLVEAMHNMDTHWRKAQDELCCSVQYWEELRALDLDTADKSLLLDYTALRIDECKGHNVMLAFGSLEFSDSTAEEWFNGMMLPWFHVVANSAGKFVASEVSP</sequence>
<feature type="coiled-coil region" evidence="1">
    <location>
        <begin position="82"/>
        <end position="109"/>
    </location>
</feature>
<organism evidence="2 3">
    <name type="scientific">Tribonema minus</name>
    <dbReference type="NCBI Taxonomy" id="303371"/>
    <lineage>
        <taxon>Eukaryota</taxon>
        <taxon>Sar</taxon>
        <taxon>Stramenopiles</taxon>
        <taxon>Ochrophyta</taxon>
        <taxon>PX clade</taxon>
        <taxon>Xanthophyceae</taxon>
        <taxon>Tribonematales</taxon>
        <taxon>Tribonemataceae</taxon>
        <taxon>Tribonema</taxon>
    </lineage>
</organism>
<gene>
    <name evidence="2" type="ORF">JKP88DRAFT_167863</name>
</gene>
<keyword evidence="3" id="KW-1185">Reference proteome</keyword>
<protein>
    <submittedName>
        <fullName evidence="2">Uncharacterized protein</fullName>
    </submittedName>
</protein>
<dbReference type="OrthoDB" id="530508at2759"/>
<evidence type="ECO:0000313" key="3">
    <source>
        <dbReference type="Proteomes" id="UP000664859"/>
    </source>
</evidence>